<dbReference type="Pfam" id="PF07004">
    <property type="entry name" value="SHIPPO-rpt"/>
    <property type="match status" value="5"/>
</dbReference>
<evidence type="ECO:0000313" key="1">
    <source>
        <dbReference type="EMBL" id="KAK7497390.1"/>
    </source>
</evidence>
<dbReference type="InterPro" id="IPR051291">
    <property type="entry name" value="CIMAP"/>
</dbReference>
<organism evidence="1 2">
    <name type="scientific">Batillaria attramentaria</name>
    <dbReference type="NCBI Taxonomy" id="370345"/>
    <lineage>
        <taxon>Eukaryota</taxon>
        <taxon>Metazoa</taxon>
        <taxon>Spiralia</taxon>
        <taxon>Lophotrochozoa</taxon>
        <taxon>Mollusca</taxon>
        <taxon>Gastropoda</taxon>
        <taxon>Caenogastropoda</taxon>
        <taxon>Sorbeoconcha</taxon>
        <taxon>Cerithioidea</taxon>
        <taxon>Batillariidae</taxon>
        <taxon>Batillaria</taxon>
    </lineage>
</organism>
<proteinExistence type="predicted"/>
<evidence type="ECO:0008006" key="3">
    <source>
        <dbReference type="Google" id="ProtNLM"/>
    </source>
</evidence>
<dbReference type="InterPro" id="IPR010736">
    <property type="entry name" value="SHIPPO-rpt"/>
</dbReference>
<comment type="caution">
    <text evidence="1">The sequence shown here is derived from an EMBL/GenBank/DDBJ whole genome shotgun (WGS) entry which is preliminary data.</text>
</comment>
<evidence type="ECO:0000313" key="2">
    <source>
        <dbReference type="Proteomes" id="UP001519460"/>
    </source>
</evidence>
<gene>
    <name evidence="1" type="ORF">BaRGS_00011434</name>
</gene>
<dbReference type="AlphaFoldDB" id="A0ABD0LD84"/>
<keyword evidence="2" id="KW-1185">Reference proteome</keyword>
<dbReference type="PANTHER" id="PTHR21580:SF28">
    <property type="entry name" value="BOREALIN N-TERMINAL DOMAIN-CONTAINING PROTEIN-RELATED"/>
    <property type="match status" value="1"/>
</dbReference>
<dbReference type="EMBL" id="JACVVK020000059">
    <property type="protein sequence ID" value="KAK7497390.1"/>
    <property type="molecule type" value="Genomic_DNA"/>
</dbReference>
<protein>
    <recommendedName>
        <fullName evidence="3">Outer dense fiber protein 3</fullName>
    </recommendedName>
</protein>
<sequence length="270" mass="29711">MAASEFQLRPPRNLDVGRYNYTYPKAPIMAMFHSPGPCHGLPTLVGKEKHDFRSVHFCNPAWPFGIRPKGTGKDECSPGAGAYSIDPKMQRTGRGYSPQYSIASRRPDPAQAFKPPGPGAYCPEKCGHIASRIPPSFTFGKRHKLRSMDQTPGPNRYSLPNMLGTTPQAGKKSAPSAIIRSRNAQGRFDEDLGKTPGPASYDTIDTDLFKNRIPAYSMGHKFGLPGDGTVKPGPSTYNPMYNLHRNYPPQTFGMRHSPYTSPLITNPTDD</sequence>
<accession>A0ABD0LD84</accession>
<dbReference type="Proteomes" id="UP001519460">
    <property type="component" value="Unassembled WGS sequence"/>
</dbReference>
<name>A0ABD0LD84_9CAEN</name>
<dbReference type="PANTHER" id="PTHR21580">
    <property type="entry name" value="SHIPPO-1-RELATED"/>
    <property type="match status" value="1"/>
</dbReference>
<reference evidence="1 2" key="1">
    <citation type="journal article" date="2023" name="Sci. Data">
        <title>Genome assembly of the Korean intertidal mud-creeper Batillaria attramentaria.</title>
        <authorList>
            <person name="Patra A.K."/>
            <person name="Ho P.T."/>
            <person name="Jun S."/>
            <person name="Lee S.J."/>
            <person name="Kim Y."/>
            <person name="Won Y.J."/>
        </authorList>
    </citation>
    <scope>NUCLEOTIDE SEQUENCE [LARGE SCALE GENOMIC DNA]</scope>
    <source>
        <strain evidence="1">Wonlab-2016</strain>
    </source>
</reference>